<organism evidence="1 2">
    <name type="scientific">Eumeta variegata</name>
    <name type="common">Bagworm moth</name>
    <name type="synonym">Eumeta japonica</name>
    <dbReference type="NCBI Taxonomy" id="151549"/>
    <lineage>
        <taxon>Eukaryota</taxon>
        <taxon>Metazoa</taxon>
        <taxon>Ecdysozoa</taxon>
        <taxon>Arthropoda</taxon>
        <taxon>Hexapoda</taxon>
        <taxon>Insecta</taxon>
        <taxon>Pterygota</taxon>
        <taxon>Neoptera</taxon>
        <taxon>Endopterygota</taxon>
        <taxon>Lepidoptera</taxon>
        <taxon>Glossata</taxon>
        <taxon>Ditrysia</taxon>
        <taxon>Tineoidea</taxon>
        <taxon>Psychidae</taxon>
        <taxon>Oiketicinae</taxon>
        <taxon>Eumeta</taxon>
    </lineage>
</organism>
<reference evidence="1 2" key="1">
    <citation type="journal article" date="2019" name="Commun. Biol.">
        <title>The bagworm genome reveals a unique fibroin gene that provides high tensile strength.</title>
        <authorList>
            <person name="Kono N."/>
            <person name="Nakamura H."/>
            <person name="Ohtoshi R."/>
            <person name="Tomita M."/>
            <person name="Numata K."/>
            <person name="Arakawa K."/>
        </authorList>
    </citation>
    <scope>NUCLEOTIDE SEQUENCE [LARGE SCALE GENOMIC DNA]</scope>
</reference>
<proteinExistence type="predicted"/>
<gene>
    <name evidence="1" type="ORF">EVAR_9891_1</name>
</gene>
<sequence>MCPIVRLDDDIDKNQDDGLTVNTFLRLVSAGDEEIVRLHRMTTGCDSVITALHRSEETLRVSDVIKNRHVEVD</sequence>
<name>A0A4C1TQB7_EUMVA</name>
<comment type="caution">
    <text evidence="1">The sequence shown here is derived from an EMBL/GenBank/DDBJ whole genome shotgun (WGS) entry which is preliminary data.</text>
</comment>
<accession>A0A4C1TQB7</accession>
<evidence type="ECO:0000313" key="1">
    <source>
        <dbReference type="EMBL" id="GBP16175.1"/>
    </source>
</evidence>
<evidence type="ECO:0000313" key="2">
    <source>
        <dbReference type="Proteomes" id="UP000299102"/>
    </source>
</evidence>
<dbReference type="EMBL" id="BGZK01000077">
    <property type="protein sequence ID" value="GBP16175.1"/>
    <property type="molecule type" value="Genomic_DNA"/>
</dbReference>
<dbReference type="Proteomes" id="UP000299102">
    <property type="component" value="Unassembled WGS sequence"/>
</dbReference>
<protein>
    <submittedName>
        <fullName evidence="1">Uncharacterized protein</fullName>
    </submittedName>
</protein>
<dbReference type="AlphaFoldDB" id="A0A4C1TQB7"/>
<keyword evidence="2" id="KW-1185">Reference proteome</keyword>